<reference evidence="3" key="1">
    <citation type="journal article" date="2014" name="Science">
        <title>Ancient hybridizations among the ancestral genomes of bread wheat.</title>
        <authorList>
            <consortium name="International Wheat Genome Sequencing Consortium,"/>
            <person name="Marcussen T."/>
            <person name="Sandve S.R."/>
            <person name="Heier L."/>
            <person name="Spannagl M."/>
            <person name="Pfeifer M."/>
            <person name="Jakobsen K.S."/>
            <person name="Wulff B.B."/>
            <person name="Steuernagel B."/>
            <person name="Mayer K.F."/>
            <person name="Olsen O.A."/>
        </authorList>
    </citation>
    <scope>NUCLEOTIDE SEQUENCE [LARGE SCALE GENOMIC DNA]</scope>
    <source>
        <strain evidence="3">cv. AL8/78</strain>
    </source>
</reference>
<name>A0A453I626_AEGTS</name>
<reference evidence="3" key="2">
    <citation type="journal article" date="2017" name="Nat. Plants">
        <title>The Aegilops tauschii genome reveals multiple impacts of transposons.</title>
        <authorList>
            <person name="Zhao G."/>
            <person name="Zou C."/>
            <person name="Li K."/>
            <person name="Wang K."/>
            <person name="Li T."/>
            <person name="Gao L."/>
            <person name="Zhang X."/>
            <person name="Wang H."/>
            <person name="Yang Z."/>
            <person name="Liu X."/>
            <person name="Jiang W."/>
            <person name="Mao L."/>
            <person name="Kong X."/>
            <person name="Jiao Y."/>
            <person name="Jia J."/>
        </authorList>
    </citation>
    <scope>NUCLEOTIDE SEQUENCE [LARGE SCALE GENOMIC DNA]</scope>
    <source>
        <strain evidence="3">cv. AL8/78</strain>
    </source>
</reference>
<evidence type="ECO:0000313" key="3">
    <source>
        <dbReference type="Proteomes" id="UP000015105"/>
    </source>
</evidence>
<feature type="transmembrane region" description="Helical" evidence="1">
    <location>
        <begin position="78"/>
        <end position="100"/>
    </location>
</feature>
<sequence>MLLSWQGIERKVRKFNAIEVPRKLQPLLPFKSKPKDRPKGKKGSAVDMIPEIMNIGEKKIHGALQQLHLLKHEKVTCYVHMSIFLLDALLCVVLIIRLIYADEEGENQARAAEESS</sequence>
<keyword evidence="3" id="KW-1185">Reference proteome</keyword>
<dbReference type="EnsemblPlants" id="AET4Gv20454100.4">
    <property type="protein sequence ID" value="AET4Gv20454100.4"/>
    <property type="gene ID" value="AET4Gv20454100"/>
</dbReference>
<organism evidence="2 3">
    <name type="scientific">Aegilops tauschii subsp. strangulata</name>
    <name type="common">Goatgrass</name>
    <dbReference type="NCBI Taxonomy" id="200361"/>
    <lineage>
        <taxon>Eukaryota</taxon>
        <taxon>Viridiplantae</taxon>
        <taxon>Streptophyta</taxon>
        <taxon>Embryophyta</taxon>
        <taxon>Tracheophyta</taxon>
        <taxon>Spermatophyta</taxon>
        <taxon>Magnoliopsida</taxon>
        <taxon>Liliopsida</taxon>
        <taxon>Poales</taxon>
        <taxon>Poaceae</taxon>
        <taxon>BOP clade</taxon>
        <taxon>Pooideae</taxon>
        <taxon>Triticodae</taxon>
        <taxon>Triticeae</taxon>
        <taxon>Triticinae</taxon>
        <taxon>Aegilops</taxon>
    </lineage>
</organism>
<keyword evidence="1" id="KW-0812">Transmembrane</keyword>
<dbReference type="Proteomes" id="UP000015105">
    <property type="component" value="Chromosome 4D"/>
</dbReference>
<protein>
    <submittedName>
        <fullName evidence="2">Uncharacterized protein</fullName>
    </submittedName>
</protein>
<dbReference type="Gramene" id="AET4Gv20454100.4">
    <property type="protein sequence ID" value="AET4Gv20454100.4"/>
    <property type="gene ID" value="AET4Gv20454100"/>
</dbReference>
<keyword evidence="1" id="KW-1133">Transmembrane helix</keyword>
<reference evidence="2" key="3">
    <citation type="journal article" date="2017" name="Nature">
        <title>Genome sequence of the progenitor of the wheat D genome Aegilops tauschii.</title>
        <authorList>
            <person name="Luo M.C."/>
            <person name="Gu Y.Q."/>
            <person name="Puiu D."/>
            <person name="Wang H."/>
            <person name="Twardziok S.O."/>
            <person name="Deal K.R."/>
            <person name="Huo N."/>
            <person name="Zhu T."/>
            <person name="Wang L."/>
            <person name="Wang Y."/>
            <person name="McGuire P.E."/>
            <person name="Liu S."/>
            <person name="Long H."/>
            <person name="Ramasamy R.K."/>
            <person name="Rodriguez J.C."/>
            <person name="Van S.L."/>
            <person name="Yuan L."/>
            <person name="Wang Z."/>
            <person name="Xia Z."/>
            <person name="Xiao L."/>
            <person name="Anderson O.D."/>
            <person name="Ouyang S."/>
            <person name="Liang Y."/>
            <person name="Zimin A.V."/>
            <person name="Pertea G."/>
            <person name="Qi P."/>
            <person name="Bennetzen J.L."/>
            <person name="Dai X."/>
            <person name="Dawson M.W."/>
            <person name="Muller H.G."/>
            <person name="Kugler K."/>
            <person name="Rivarola-Duarte L."/>
            <person name="Spannagl M."/>
            <person name="Mayer K.F.X."/>
            <person name="Lu F.H."/>
            <person name="Bevan M.W."/>
            <person name="Leroy P."/>
            <person name="Li P."/>
            <person name="You F.M."/>
            <person name="Sun Q."/>
            <person name="Liu Z."/>
            <person name="Lyons E."/>
            <person name="Wicker T."/>
            <person name="Salzberg S.L."/>
            <person name="Devos K.M."/>
            <person name="Dvorak J."/>
        </authorList>
    </citation>
    <scope>NUCLEOTIDE SEQUENCE [LARGE SCALE GENOMIC DNA]</scope>
    <source>
        <strain evidence="2">cv. AL8/78</strain>
    </source>
</reference>
<reference evidence="2" key="4">
    <citation type="submission" date="2019-03" db="UniProtKB">
        <authorList>
            <consortium name="EnsemblPlants"/>
        </authorList>
    </citation>
    <scope>IDENTIFICATION</scope>
</reference>
<keyword evidence="1" id="KW-0472">Membrane</keyword>
<proteinExistence type="predicted"/>
<reference evidence="2" key="5">
    <citation type="journal article" date="2021" name="G3 (Bethesda)">
        <title>Aegilops tauschii genome assembly Aet v5.0 features greater sequence contiguity and improved annotation.</title>
        <authorList>
            <person name="Wang L."/>
            <person name="Zhu T."/>
            <person name="Rodriguez J.C."/>
            <person name="Deal K.R."/>
            <person name="Dubcovsky J."/>
            <person name="McGuire P.E."/>
            <person name="Lux T."/>
            <person name="Spannagl M."/>
            <person name="Mayer K.F.X."/>
            <person name="Baldrich P."/>
            <person name="Meyers B.C."/>
            <person name="Huo N."/>
            <person name="Gu Y.Q."/>
            <person name="Zhou H."/>
            <person name="Devos K.M."/>
            <person name="Bennetzen J.L."/>
            <person name="Unver T."/>
            <person name="Budak H."/>
            <person name="Gulick P.J."/>
            <person name="Galiba G."/>
            <person name="Kalapos B."/>
            <person name="Nelson D.R."/>
            <person name="Li P."/>
            <person name="You F.M."/>
            <person name="Luo M.C."/>
            <person name="Dvorak J."/>
        </authorList>
    </citation>
    <scope>NUCLEOTIDE SEQUENCE [LARGE SCALE GENOMIC DNA]</scope>
    <source>
        <strain evidence="2">cv. AL8/78</strain>
    </source>
</reference>
<evidence type="ECO:0000313" key="2">
    <source>
        <dbReference type="EnsemblPlants" id="AET4Gv20454100.4"/>
    </source>
</evidence>
<accession>A0A453I626</accession>
<dbReference type="AlphaFoldDB" id="A0A453I626"/>
<evidence type="ECO:0000256" key="1">
    <source>
        <dbReference type="SAM" id="Phobius"/>
    </source>
</evidence>